<keyword evidence="8" id="KW-0723">Serine/threonine-protein kinase</keyword>
<evidence type="ECO:0000256" key="2">
    <source>
        <dbReference type="ARBA" id="ARBA00004123"/>
    </source>
</evidence>
<dbReference type="InterPro" id="IPR024604">
    <property type="entry name" value="GSG2_C"/>
</dbReference>
<organism evidence="21 22">
    <name type="scientific">Parthenolecanium corni</name>
    <dbReference type="NCBI Taxonomy" id="536013"/>
    <lineage>
        <taxon>Eukaryota</taxon>
        <taxon>Metazoa</taxon>
        <taxon>Ecdysozoa</taxon>
        <taxon>Arthropoda</taxon>
        <taxon>Hexapoda</taxon>
        <taxon>Insecta</taxon>
        <taxon>Pterygota</taxon>
        <taxon>Neoptera</taxon>
        <taxon>Paraneoptera</taxon>
        <taxon>Hemiptera</taxon>
        <taxon>Sternorrhyncha</taxon>
        <taxon>Coccoidea</taxon>
        <taxon>Coccidae</taxon>
        <taxon>Parthenolecanium</taxon>
    </lineage>
</organism>
<keyword evidence="7" id="KW-0963">Cytoplasm</keyword>
<evidence type="ECO:0000256" key="3">
    <source>
        <dbReference type="ARBA" id="ARBA00004186"/>
    </source>
</evidence>
<feature type="binding site" evidence="18">
    <location>
        <position position="1109"/>
    </location>
    <ligand>
        <name>ATP</name>
        <dbReference type="ChEBI" id="CHEBI:30616"/>
    </ligand>
</feature>
<evidence type="ECO:0000256" key="4">
    <source>
        <dbReference type="ARBA" id="ARBA00004286"/>
    </source>
</evidence>
<dbReference type="SUPFAM" id="SSF56112">
    <property type="entry name" value="Protein kinase-like (PK-like)"/>
    <property type="match status" value="1"/>
</dbReference>
<evidence type="ECO:0000259" key="20">
    <source>
        <dbReference type="PROSITE" id="PS50011"/>
    </source>
</evidence>
<evidence type="ECO:0000313" key="22">
    <source>
        <dbReference type="Proteomes" id="UP001367676"/>
    </source>
</evidence>
<reference evidence="21 22" key="1">
    <citation type="submission" date="2024-03" db="EMBL/GenBank/DDBJ databases">
        <title>Adaptation during the transition from Ophiocordyceps entomopathogen to insect associate is accompanied by gene loss and intensified selection.</title>
        <authorList>
            <person name="Ward C.M."/>
            <person name="Onetto C.A."/>
            <person name="Borneman A.R."/>
        </authorList>
    </citation>
    <scope>NUCLEOTIDE SEQUENCE [LARGE SCALE GENOMIC DNA]</scope>
    <source>
        <strain evidence="21">AWRI1</strain>
        <tissue evidence="21">Single Adult Female</tissue>
    </source>
</reference>
<feature type="compositionally biased region" description="Polar residues" evidence="19">
    <location>
        <begin position="736"/>
        <end position="756"/>
    </location>
</feature>
<dbReference type="EMBL" id="JBBCAQ010000037">
    <property type="protein sequence ID" value="KAK7574379.1"/>
    <property type="molecule type" value="Genomic_DNA"/>
</dbReference>
<feature type="region of interest" description="Disordered" evidence="19">
    <location>
        <begin position="513"/>
        <end position="541"/>
    </location>
</feature>
<protein>
    <recommendedName>
        <fullName evidence="5">non-specific serine/threonine protein kinase</fullName>
        <ecNumber evidence="5">2.7.11.1</ecNumber>
    </recommendedName>
</protein>
<dbReference type="FunFam" id="1.10.510.10:FF:000401">
    <property type="entry name" value="serine/threonine-protein kinase haspin"/>
    <property type="match status" value="1"/>
</dbReference>
<evidence type="ECO:0000256" key="15">
    <source>
        <dbReference type="ARBA" id="ARBA00023242"/>
    </source>
</evidence>
<dbReference type="GO" id="GO:0072354">
    <property type="term" value="F:histone H3T3 kinase activity"/>
    <property type="evidence" value="ECO:0007669"/>
    <property type="project" value="TreeGrafter"/>
</dbReference>
<gene>
    <name evidence="21" type="ORF">V9T40_011570</name>
</gene>
<keyword evidence="6" id="KW-0158">Chromosome</keyword>
<evidence type="ECO:0000256" key="10">
    <source>
        <dbReference type="ARBA" id="ARBA00022679"/>
    </source>
</evidence>
<evidence type="ECO:0000256" key="19">
    <source>
        <dbReference type="SAM" id="MobiDB-lite"/>
    </source>
</evidence>
<dbReference type="EC" id="2.7.11.1" evidence="5"/>
<dbReference type="Gene3D" id="1.10.510.10">
    <property type="entry name" value="Transferase(Phosphotransferase) domain 1"/>
    <property type="match status" value="1"/>
</dbReference>
<evidence type="ECO:0000256" key="8">
    <source>
        <dbReference type="ARBA" id="ARBA00022527"/>
    </source>
</evidence>
<dbReference type="FunFam" id="3.30.200.20:FF:000409">
    <property type="entry name" value="serine/threonine-protein kinase haspin"/>
    <property type="match status" value="1"/>
</dbReference>
<feature type="region of interest" description="Disordered" evidence="19">
    <location>
        <begin position="583"/>
        <end position="640"/>
    </location>
</feature>
<proteinExistence type="predicted"/>
<evidence type="ECO:0000256" key="16">
    <source>
        <dbReference type="ARBA" id="ARBA00047899"/>
    </source>
</evidence>
<keyword evidence="11 18" id="KW-0547">Nucleotide-binding</keyword>
<evidence type="ECO:0000256" key="17">
    <source>
        <dbReference type="ARBA" id="ARBA00048679"/>
    </source>
</evidence>
<feature type="compositionally biased region" description="Polar residues" evidence="19">
    <location>
        <begin position="519"/>
        <end position="536"/>
    </location>
</feature>
<evidence type="ECO:0000256" key="1">
    <source>
        <dbReference type="ARBA" id="ARBA00001946"/>
    </source>
</evidence>
<evidence type="ECO:0000256" key="7">
    <source>
        <dbReference type="ARBA" id="ARBA00022490"/>
    </source>
</evidence>
<evidence type="ECO:0000256" key="9">
    <source>
        <dbReference type="ARBA" id="ARBA00022553"/>
    </source>
</evidence>
<name>A0AAN9XYP9_9HEMI</name>
<dbReference type="Pfam" id="PF12330">
    <property type="entry name" value="Haspin_kinase"/>
    <property type="match status" value="1"/>
</dbReference>
<comment type="caution">
    <text evidence="21">The sequence shown here is derived from an EMBL/GenBank/DDBJ whole genome shotgun (WGS) entry which is preliminary data.</text>
</comment>
<dbReference type="Gene3D" id="3.30.200.20">
    <property type="entry name" value="Phosphorylase Kinase, domain 1"/>
    <property type="match status" value="1"/>
</dbReference>
<comment type="cofactor">
    <cofactor evidence="1">
        <name>Mg(2+)</name>
        <dbReference type="ChEBI" id="CHEBI:18420"/>
    </cofactor>
</comment>
<keyword evidence="12" id="KW-0418">Kinase</keyword>
<dbReference type="GO" id="GO:0035556">
    <property type="term" value="P:intracellular signal transduction"/>
    <property type="evidence" value="ECO:0007669"/>
    <property type="project" value="TreeGrafter"/>
</dbReference>
<dbReference type="GO" id="GO:0010564">
    <property type="term" value="P:regulation of cell cycle process"/>
    <property type="evidence" value="ECO:0007669"/>
    <property type="project" value="UniProtKB-ARBA"/>
</dbReference>
<dbReference type="PANTHER" id="PTHR24419">
    <property type="entry name" value="INTERLEUKIN-1 RECEPTOR-ASSOCIATED KINASE"/>
    <property type="match status" value="1"/>
</dbReference>
<evidence type="ECO:0000313" key="21">
    <source>
        <dbReference type="EMBL" id="KAK7574379.1"/>
    </source>
</evidence>
<dbReference type="InterPro" id="IPR011009">
    <property type="entry name" value="Kinase-like_dom_sf"/>
</dbReference>
<dbReference type="GO" id="GO:0005634">
    <property type="term" value="C:nucleus"/>
    <property type="evidence" value="ECO:0007669"/>
    <property type="project" value="UniProtKB-SubCell"/>
</dbReference>
<dbReference type="InterPro" id="IPR017441">
    <property type="entry name" value="Protein_kinase_ATP_BS"/>
</dbReference>
<comment type="catalytic activity">
    <reaction evidence="16">
        <text>L-threonyl-[protein] + ATP = O-phospho-L-threonyl-[protein] + ADP + H(+)</text>
        <dbReference type="Rhea" id="RHEA:46608"/>
        <dbReference type="Rhea" id="RHEA-COMP:11060"/>
        <dbReference type="Rhea" id="RHEA-COMP:11605"/>
        <dbReference type="ChEBI" id="CHEBI:15378"/>
        <dbReference type="ChEBI" id="CHEBI:30013"/>
        <dbReference type="ChEBI" id="CHEBI:30616"/>
        <dbReference type="ChEBI" id="CHEBI:61977"/>
        <dbReference type="ChEBI" id="CHEBI:456216"/>
        <dbReference type="EC" id="2.7.11.1"/>
    </reaction>
</comment>
<keyword evidence="22" id="KW-1185">Reference proteome</keyword>
<feature type="compositionally biased region" description="Low complexity" evidence="19">
    <location>
        <begin position="583"/>
        <end position="618"/>
    </location>
</feature>
<dbReference type="InterPro" id="IPR000719">
    <property type="entry name" value="Prot_kinase_dom"/>
</dbReference>
<comment type="subcellular location">
    <subcellularLocation>
        <location evidence="4">Chromosome</location>
    </subcellularLocation>
    <subcellularLocation>
        <location evidence="3">Cytoplasm</location>
        <location evidence="3">Cytoskeleton</location>
        <location evidence="3">Spindle</location>
    </subcellularLocation>
    <subcellularLocation>
        <location evidence="2">Nucleus</location>
    </subcellularLocation>
</comment>
<comment type="catalytic activity">
    <reaction evidence="17">
        <text>L-seryl-[protein] + ATP = O-phospho-L-seryl-[protein] + ADP + H(+)</text>
        <dbReference type="Rhea" id="RHEA:17989"/>
        <dbReference type="Rhea" id="RHEA-COMP:9863"/>
        <dbReference type="Rhea" id="RHEA-COMP:11604"/>
        <dbReference type="ChEBI" id="CHEBI:15378"/>
        <dbReference type="ChEBI" id="CHEBI:29999"/>
        <dbReference type="ChEBI" id="CHEBI:30616"/>
        <dbReference type="ChEBI" id="CHEBI:83421"/>
        <dbReference type="ChEBI" id="CHEBI:456216"/>
        <dbReference type="EC" id="2.7.11.1"/>
    </reaction>
</comment>
<dbReference type="GO" id="GO:0005737">
    <property type="term" value="C:cytoplasm"/>
    <property type="evidence" value="ECO:0007669"/>
    <property type="project" value="TreeGrafter"/>
</dbReference>
<keyword evidence="14" id="KW-0206">Cytoskeleton</keyword>
<feature type="region of interest" description="Disordered" evidence="19">
    <location>
        <begin position="736"/>
        <end position="761"/>
    </location>
</feature>
<dbReference type="Proteomes" id="UP001367676">
    <property type="component" value="Unassembled WGS sequence"/>
</dbReference>
<dbReference type="GO" id="GO:0005819">
    <property type="term" value="C:spindle"/>
    <property type="evidence" value="ECO:0007669"/>
    <property type="project" value="UniProtKB-SubCell"/>
</dbReference>
<dbReference type="GO" id="GO:0005524">
    <property type="term" value="F:ATP binding"/>
    <property type="evidence" value="ECO:0007669"/>
    <property type="project" value="UniProtKB-UniRule"/>
</dbReference>
<evidence type="ECO:0000256" key="11">
    <source>
        <dbReference type="ARBA" id="ARBA00022741"/>
    </source>
</evidence>
<accession>A0AAN9XYP9</accession>
<dbReference type="GO" id="GO:0005694">
    <property type="term" value="C:chromosome"/>
    <property type="evidence" value="ECO:0007669"/>
    <property type="project" value="UniProtKB-SubCell"/>
</dbReference>
<feature type="domain" description="Protein kinase" evidence="20">
    <location>
        <begin position="1082"/>
        <end position="1391"/>
    </location>
</feature>
<feature type="compositionally biased region" description="Polar residues" evidence="19">
    <location>
        <begin position="619"/>
        <end position="639"/>
    </location>
</feature>
<evidence type="ECO:0000256" key="13">
    <source>
        <dbReference type="ARBA" id="ARBA00022840"/>
    </source>
</evidence>
<dbReference type="SMART" id="SM01331">
    <property type="entry name" value="DUF3635"/>
    <property type="match status" value="1"/>
</dbReference>
<evidence type="ECO:0000256" key="6">
    <source>
        <dbReference type="ARBA" id="ARBA00022454"/>
    </source>
</evidence>
<dbReference type="PANTHER" id="PTHR24419:SF18">
    <property type="entry name" value="SERINE_THREONINE-PROTEIN KINASE HASPIN"/>
    <property type="match status" value="1"/>
</dbReference>
<keyword evidence="9" id="KW-0597">Phosphoprotein</keyword>
<sequence length="1391" mass="156962">MERSVLSSAVKTYGGKNRYSRSSYSYRPSGLIGSCQNIFEDDDHISAFDRLLNEDQTKHTFVKATPLKSTFNGTVNTLKTGKFQSREDQRSHALKNVQNVRNNSIEPTKSFSVQRFHKEVNSLANKENTIKCRNQLFVSDSDSSEKEENDEFAHEKTECKKNATTTKKKKKDLVSLKTTSRVINQANKRQRRLQLREKFKNNNSSLRNSEASKYPFVKLLIDEYKIPTHLNAHLPRKSILSLAKLSDEEITETENLGSTFKSIFEEFPIFVDELKNSNEPNSIPKDSSTDYVSDNSTYATNNTSSLRLSPKQDRNSFMDHFRPVQISTPRQSAKYDFKISVSSPIHGKALNRSESKEFDPENLSESFQFIKSRLSNRCKKTSLCEAFEKSCSLITKLSENIHILEKKEQSCGSPHRKVVNLSGSVGAEAEKANVSVETNLMDSKNSSCNVSSHQSNFQILSAIDSVKEAQKNDETDSLYMSVESSFSADHSEGNGTVEMKSVVLLDSNCERNGSREISSDSLKPCSPKSNTSSDFSDSADDEYETMIQRAEVTKSAVSETNRNSAYVDSLLLSILHPSTSKSSVESESLHSSVTSHHPLTEPSFPSTSFSSPSNGRSSVATASIRSSVASSPDITQSSPLKMVPTTKLNLGNASNGSYAAAHVSLSESSVNMSLTSLGSDSSDSGELTLTILEKTQAATNALADEVSSPDFIGFETTPVGIAKLAAFRAEIDRLQNKSPSPTLSPMSQRSSLSNDSGIGDTRKVDKSILRSIERDVMSYSRRRSSATLRKESIIRSRKSVAFDAISKFEPLLEEKAEDSPENEKEADCCESTKQQELTVHHLPNRNNFTDRRRRQRCPLPTLCEAEAEIDEGFASSQNSTVNRVSSVREENQTFIRSPLFLAKGKKWRRSLLMLRNVRDFGFNPNLSDEENKGRCWRPNMEHLIQSLVDVTVLSRELDECTVLRTGFDGKTTSGFEEGDTLTEKSIYSRRTLFSQSICVDPSRRHEIAENSRFDESSLARLALESRESFLTDANVSAGDHFRNCSLPRIDFSIPYSARDTVLRYCRQSQPLPFDECFDESVLRSCKKIGEGVYGEVFSLKTRSKSSVIKIIPIEGDQKVNGEKQKNFDEILPELVISLHLSNLRNRDDYYTNCFAKVQRCWCVQGRYPTRLISLWNEYDQEKGSDNDSPKIFKDDQLYLILELNYGGEDLESFEFNNAQQALSVLKQVANALAVAEQAFQFEHRDLHWGNVLISPTKDRESSFIFGDKTRNVQLFGVKVTIIDYTLSRIYANNGIVYTNIGADPELFTAEGDFQFEVYRLMRKEVNDVWDRYVPKTNVIWLYYLIDKMINEVRYRRDYTKIHQTNVEKLKRLHACVLKYESSCDLVENQPI</sequence>
<dbReference type="PROSITE" id="PS00107">
    <property type="entry name" value="PROTEIN_KINASE_ATP"/>
    <property type="match status" value="1"/>
</dbReference>
<keyword evidence="13 18" id="KW-0067">ATP-binding</keyword>
<keyword evidence="10" id="KW-0808">Transferase</keyword>
<evidence type="ECO:0000256" key="14">
    <source>
        <dbReference type="ARBA" id="ARBA00023212"/>
    </source>
</evidence>
<dbReference type="GO" id="GO:0000278">
    <property type="term" value="P:mitotic cell cycle"/>
    <property type="evidence" value="ECO:0007669"/>
    <property type="project" value="TreeGrafter"/>
</dbReference>
<dbReference type="PROSITE" id="PS50011">
    <property type="entry name" value="PROTEIN_KINASE_DOM"/>
    <property type="match status" value="1"/>
</dbReference>
<evidence type="ECO:0000256" key="12">
    <source>
        <dbReference type="ARBA" id="ARBA00022777"/>
    </source>
</evidence>
<evidence type="ECO:0000256" key="18">
    <source>
        <dbReference type="PROSITE-ProRule" id="PRU10141"/>
    </source>
</evidence>
<evidence type="ECO:0000256" key="5">
    <source>
        <dbReference type="ARBA" id="ARBA00012513"/>
    </source>
</evidence>
<keyword evidence="15" id="KW-0539">Nucleus</keyword>